<dbReference type="EMBL" id="LSSL01006011">
    <property type="protein sequence ID" value="OLY78586.1"/>
    <property type="molecule type" value="Genomic_DNA"/>
</dbReference>
<keyword evidence="2" id="KW-0812">Transmembrane</keyword>
<dbReference type="SUPFAM" id="SSF54236">
    <property type="entry name" value="Ubiquitin-like"/>
    <property type="match status" value="1"/>
</dbReference>
<accession>A0A1R0GNY4</accession>
<keyword evidence="2" id="KW-1133">Transmembrane helix</keyword>
<feature type="transmembrane region" description="Helical" evidence="2">
    <location>
        <begin position="333"/>
        <end position="352"/>
    </location>
</feature>
<dbReference type="InterPro" id="IPR029071">
    <property type="entry name" value="Ubiquitin-like_domsf"/>
</dbReference>
<organism evidence="4 5">
    <name type="scientific">Smittium mucronatum</name>
    <dbReference type="NCBI Taxonomy" id="133383"/>
    <lineage>
        <taxon>Eukaryota</taxon>
        <taxon>Fungi</taxon>
        <taxon>Fungi incertae sedis</taxon>
        <taxon>Zoopagomycota</taxon>
        <taxon>Kickxellomycotina</taxon>
        <taxon>Harpellomycetes</taxon>
        <taxon>Harpellales</taxon>
        <taxon>Legeriomycetaceae</taxon>
        <taxon>Smittium</taxon>
    </lineage>
</organism>
<gene>
    <name evidence="4" type="ORF">AYI68_g7360</name>
</gene>
<feature type="domain" description="TUG ubiquitin-like" evidence="3">
    <location>
        <begin position="11"/>
        <end position="73"/>
    </location>
</feature>
<dbReference type="GO" id="GO:0005634">
    <property type="term" value="C:nucleus"/>
    <property type="evidence" value="ECO:0007669"/>
    <property type="project" value="TreeGrafter"/>
</dbReference>
<sequence length="354" mass="39559">MTTSLKVTYQQYKNVTVKVNPNMSLKAVVNHVCNLDKSLGDSDIYGLSWKKKKLDLSSSIRFANLPQGANLDLVADTSADARWHQKERSSYSQHLSKVAVRANISFKYSGLTAFESTTLKSLGCSSGSLLIRVFLDSSAGQSSFPSQKSSNVPSKSSFLQNFSLSNLIKSDSGSKSVPKKLSDSSDISSQTFPDSDPKNTRIPVNNQKPLISEPKSANSSVKEEKPLIFESKSADIPENKGKPLVPENELLPQDQLHLTPPKIEVFIYIPKTQNTSLSDKEFDVPDDFFELTQDEAKALVQENNERNSQQRGFTTKDFRDKKLQSELEKKKSIYSNVIIFIISVSLTFLKFYQY</sequence>
<dbReference type="STRING" id="133383.A0A1R0GNY4"/>
<reference evidence="4 5" key="1">
    <citation type="journal article" date="2016" name="Mol. Biol. Evol.">
        <title>Genome-Wide Survey of Gut Fungi (Harpellales) Reveals the First Horizontally Transferred Ubiquitin Gene from a Mosquito Host.</title>
        <authorList>
            <person name="Wang Y."/>
            <person name="White M.M."/>
            <person name="Kvist S."/>
            <person name="Moncalvo J.M."/>
        </authorList>
    </citation>
    <scope>NUCLEOTIDE SEQUENCE [LARGE SCALE GENOMIC DNA]</scope>
    <source>
        <strain evidence="4 5">ALG-7-W6</strain>
    </source>
</reference>
<evidence type="ECO:0000256" key="2">
    <source>
        <dbReference type="SAM" id="Phobius"/>
    </source>
</evidence>
<dbReference type="PANTHER" id="PTHR46467">
    <property type="entry name" value="TETHER CONTAINING UBX DOMAIN FOR GLUT4"/>
    <property type="match status" value="1"/>
</dbReference>
<dbReference type="OrthoDB" id="440781at2759"/>
<evidence type="ECO:0000313" key="5">
    <source>
        <dbReference type="Proteomes" id="UP000187455"/>
    </source>
</evidence>
<evidence type="ECO:0000313" key="4">
    <source>
        <dbReference type="EMBL" id="OLY78586.1"/>
    </source>
</evidence>
<comment type="caution">
    <text evidence="4">The sequence shown here is derived from an EMBL/GenBank/DDBJ whole genome shotgun (WGS) entry which is preliminary data.</text>
</comment>
<dbReference type="AlphaFoldDB" id="A0A1R0GNY4"/>
<protein>
    <recommendedName>
        <fullName evidence="3">TUG ubiquitin-like domain-containing protein</fullName>
    </recommendedName>
</protein>
<dbReference type="GO" id="GO:0006886">
    <property type="term" value="P:intracellular protein transport"/>
    <property type="evidence" value="ECO:0007669"/>
    <property type="project" value="TreeGrafter"/>
</dbReference>
<name>A0A1R0GNY4_9FUNG</name>
<keyword evidence="2" id="KW-0472">Membrane</keyword>
<dbReference type="InterPro" id="IPR021569">
    <property type="entry name" value="TUG-UBL1"/>
</dbReference>
<evidence type="ECO:0000259" key="3">
    <source>
        <dbReference type="Pfam" id="PF11470"/>
    </source>
</evidence>
<dbReference type="PANTHER" id="PTHR46467:SF1">
    <property type="entry name" value="TETHER CONTAINING UBX DOMAIN FOR GLUT4"/>
    <property type="match status" value="1"/>
</dbReference>
<feature type="compositionally biased region" description="Polar residues" evidence="1">
    <location>
        <begin position="202"/>
        <end position="220"/>
    </location>
</feature>
<dbReference type="Proteomes" id="UP000187455">
    <property type="component" value="Unassembled WGS sequence"/>
</dbReference>
<evidence type="ECO:0000256" key="1">
    <source>
        <dbReference type="SAM" id="MobiDB-lite"/>
    </source>
</evidence>
<keyword evidence="5" id="KW-1185">Reference proteome</keyword>
<dbReference type="GO" id="GO:0012506">
    <property type="term" value="C:vesicle membrane"/>
    <property type="evidence" value="ECO:0007669"/>
    <property type="project" value="TreeGrafter"/>
</dbReference>
<feature type="region of interest" description="Disordered" evidence="1">
    <location>
        <begin position="170"/>
        <end position="224"/>
    </location>
</feature>
<dbReference type="Pfam" id="PF11470">
    <property type="entry name" value="TUG-UBL1"/>
    <property type="match status" value="1"/>
</dbReference>
<dbReference type="GO" id="GO:0005737">
    <property type="term" value="C:cytoplasm"/>
    <property type="evidence" value="ECO:0007669"/>
    <property type="project" value="TreeGrafter"/>
</dbReference>
<proteinExistence type="predicted"/>
<feature type="compositionally biased region" description="Polar residues" evidence="1">
    <location>
        <begin position="184"/>
        <end position="193"/>
    </location>
</feature>
<dbReference type="Gene3D" id="3.10.20.90">
    <property type="entry name" value="Phosphatidylinositol 3-kinase Catalytic Subunit, Chain A, domain 1"/>
    <property type="match status" value="1"/>
</dbReference>